<proteinExistence type="predicted"/>
<dbReference type="Proteomes" id="UP000515811">
    <property type="component" value="Chromosome"/>
</dbReference>
<protein>
    <submittedName>
        <fullName evidence="3">Dienelactone hydrolase family protein</fullName>
    </submittedName>
</protein>
<dbReference type="PANTHER" id="PTHR22946">
    <property type="entry name" value="DIENELACTONE HYDROLASE DOMAIN-CONTAINING PROTEIN-RELATED"/>
    <property type="match status" value="1"/>
</dbReference>
<evidence type="ECO:0000313" key="3">
    <source>
        <dbReference type="EMBL" id="QNN56759.1"/>
    </source>
</evidence>
<keyword evidence="4" id="KW-1185">Reference proteome</keyword>
<keyword evidence="3" id="KW-0378">Hydrolase</keyword>
<dbReference type="KEGG" id="drg:H9K76_19965"/>
<evidence type="ECO:0000313" key="4">
    <source>
        <dbReference type="Proteomes" id="UP000515811"/>
    </source>
</evidence>
<sequence length="316" mass="34025">MRGARFTPRFQPVRGMAHAWACAMLAAACASAHAGVQERVLQVAVATRNAEGKPVQGSIAVTVFSDPANRVPAPVVLINHGRSPQAEGRRELHRARFARQARYFVARGFVVAVPTRLGYGPTFEDDAEDSGSCNNKHYADALHAAAVQIDEVLKAVRKLRSDASPDRAVIVGQSFGGAASVATATLQPEGVQAVINFAGGAGGNPRTHAGQPCDPEQMAQVYRDFGAKSQLPMLWVYAKNDQFFGADWPVQWHAAFAEGGGTADFRQLPPYARDGHELFRTGIRVWQPLVSQFLDATGFAVPARAVQQRMPDKGGR</sequence>
<dbReference type="InterPro" id="IPR029058">
    <property type="entry name" value="AB_hydrolase_fold"/>
</dbReference>
<accession>A0A7G9RMD4</accession>
<keyword evidence="1" id="KW-0732">Signal</keyword>
<gene>
    <name evidence="3" type="ORF">H9K76_19965</name>
</gene>
<feature type="chain" id="PRO_5028890451" evidence="1">
    <location>
        <begin position="35"/>
        <end position="316"/>
    </location>
</feature>
<dbReference type="GO" id="GO:0016787">
    <property type="term" value="F:hydrolase activity"/>
    <property type="evidence" value="ECO:0007669"/>
    <property type="project" value="UniProtKB-KW"/>
</dbReference>
<reference evidence="3 4" key="1">
    <citation type="submission" date="2020-08" db="EMBL/GenBank/DDBJ databases">
        <title>Genome sequence of Diaphorobacter ruginosibacter DSM 27467T.</title>
        <authorList>
            <person name="Hyun D.-W."/>
            <person name="Bae J.-W."/>
        </authorList>
    </citation>
    <scope>NUCLEOTIDE SEQUENCE [LARGE SCALE GENOMIC DNA]</scope>
    <source>
        <strain evidence="3 4">DSM 27467</strain>
    </source>
</reference>
<dbReference type="PROSITE" id="PS51257">
    <property type="entry name" value="PROKAR_LIPOPROTEIN"/>
    <property type="match status" value="1"/>
</dbReference>
<organism evidence="3 4">
    <name type="scientific">Diaphorobacter ruginosibacter</name>
    <dbReference type="NCBI Taxonomy" id="1715720"/>
    <lineage>
        <taxon>Bacteria</taxon>
        <taxon>Pseudomonadati</taxon>
        <taxon>Pseudomonadota</taxon>
        <taxon>Betaproteobacteria</taxon>
        <taxon>Burkholderiales</taxon>
        <taxon>Comamonadaceae</taxon>
        <taxon>Diaphorobacter</taxon>
    </lineage>
</organism>
<dbReference type="Pfam" id="PF01738">
    <property type="entry name" value="DLH"/>
    <property type="match status" value="1"/>
</dbReference>
<dbReference type="SUPFAM" id="SSF53474">
    <property type="entry name" value="alpha/beta-Hydrolases"/>
    <property type="match status" value="1"/>
</dbReference>
<evidence type="ECO:0000256" key="1">
    <source>
        <dbReference type="SAM" id="SignalP"/>
    </source>
</evidence>
<dbReference type="EMBL" id="CP060714">
    <property type="protein sequence ID" value="QNN56759.1"/>
    <property type="molecule type" value="Genomic_DNA"/>
</dbReference>
<dbReference type="RefSeq" id="WP_187597025.1">
    <property type="nucleotide sequence ID" value="NZ_CP060714.1"/>
</dbReference>
<feature type="domain" description="Dienelactone hydrolase" evidence="2">
    <location>
        <begin position="67"/>
        <end position="257"/>
    </location>
</feature>
<feature type="signal peptide" evidence="1">
    <location>
        <begin position="1"/>
        <end position="34"/>
    </location>
</feature>
<dbReference type="Gene3D" id="3.40.50.1820">
    <property type="entry name" value="alpha/beta hydrolase"/>
    <property type="match status" value="1"/>
</dbReference>
<name>A0A7G9RMD4_9BURK</name>
<dbReference type="InterPro" id="IPR050261">
    <property type="entry name" value="FrsA_esterase"/>
</dbReference>
<evidence type="ECO:0000259" key="2">
    <source>
        <dbReference type="Pfam" id="PF01738"/>
    </source>
</evidence>
<dbReference type="AlphaFoldDB" id="A0A7G9RMD4"/>
<dbReference type="InterPro" id="IPR002925">
    <property type="entry name" value="Dienelactn_hydro"/>
</dbReference>